<feature type="compositionally biased region" description="Basic residues" evidence="1">
    <location>
        <begin position="251"/>
        <end position="261"/>
    </location>
</feature>
<feature type="compositionally biased region" description="Polar residues" evidence="1">
    <location>
        <begin position="297"/>
        <end position="315"/>
    </location>
</feature>
<gene>
    <name evidence="2" type="ORF">MELLADRAFT_108132</name>
</gene>
<keyword evidence="3" id="KW-1185">Reference proteome</keyword>
<accession>F4RS26</accession>
<sequence length="344" mass="38177">MPKSNVVKDQVAIPGDTQVLGDNQDQQSTSYNPWKNDSLNALSKEEDVKPLELKKKELEKLEQRREKERIRIEESQRRETQLGKDGDDTPGVPIDETIPIRSKAILEALTRALDAKNGNKARRLVTEFDDSFGQMVSMAYNDWNPKPKNKGTSGATQQVGQLSTNVEDLSHLLASISGGTKQKDTPDLPSQGVLEVKQTRGKKKKRKAKNQENPSDDLSSSSNDSIFPEPKPKVKKKKTITSSDDSEASKPKKKKKKRSNKKTVDSGASHHCGKRGGGNKKHYVKKTYPNRYHKSGNGENQTGDSQRASTSSFPTQALKPWYANKNPKQAATPATQKPSETQNT</sequence>
<organism evidence="3">
    <name type="scientific">Melampsora larici-populina (strain 98AG31 / pathotype 3-4-7)</name>
    <name type="common">Poplar leaf rust fungus</name>
    <dbReference type="NCBI Taxonomy" id="747676"/>
    <lineage>
        <taxon>Eukaryota</taxon>
        <taxon>Fungi</taxon>
        <taxon>Dikarya</taxon>
        <taxon>Basidiomycota</taxon>
        <taxon>Pucciniomycotina</taxon>
        <taxon>Pucciniomycetes</taxon>
        <taxon>Pucciniales</taxon>
        <taxon>Melampsoraceae</taxon>
        <taxon>Melampsora</taxon>
    </lineage>
</organism>
<feature type="compositionally biased region" description="Basic residues" evidence="1">
    <location>
        <begin position="199"/>
        <end position="208"/>
    </location>
</feature>
<dbReference type="AlphaFoldDB" id="F4RS26"/>
<proteinExistence type="predicted"/>
<dbReference type="KEGG" id="mlr:MELLADRAFT_108132"/>
<dbReference type="GeneID" id="18923384"/>
<dbReference type="RefSeq" id="XP_007411874.1">
    <property type="nucleotide sequence ID" value="XM_007411812.1"/>
</dbReference>
<name>F4RS26_MELLP</name>
<dbReference type="HOGENOM" id="CLU_806710_0_0_1"/>
<feature type="region of interest" description="Disordered" evidence="1">
    <location>
        <begin position="1"/>
        <end position="43"/>
    </location>
</feature>
<feature type="compositionally biased region" description="Low complexity" evidence="1">
    <location>
        <begin position="216"/>
        <end position="225"/>
    </location>
</feature>
<feature type="compositionally biased region" description="Basic residues" evidence="1">
    <location>
        <begin position="271"/>
        <end position="285"/>
    </location>
</feature>
<feature type="region of interest" description="Disordered" evidence="1">
    <location>
        <begin position="58"/>
        <end position="96"/>
    </location>
</feature>
<dbReference type="EMBL" id="GL883116">
    <property type="protein sequence ID" value="EGG04783.1"/>
    <property type="molecule type" value="Genomic_DNA"/>
</dbReference>
<feature type="compositionally biased region" description="Basic and acidic residues" evidence="1">
    <location>
        <begin position="58"/>
        <end position="87"/>
    </location>
</feature>
<feature type="compositionally biased region" description="Polar residues" evidence="1">
    <location>
        <begin position="326"/>
        <end position="344"/>
    </location>
</feature>
<dbReference type="InParanoid" id="F4RS26"/>
<evidence type="ECO:0000313" key="2">
    <source>
        <dbReference type="EMBL" id="EGG04783.1"/>
    </source>
</evidence>
<protein>
    <submittedName>
        <fullName evidence="2">Uncharacterized protein</fullName>
    </submittedName>
</protein>
<evidence type="ECO:0000313" key="3">
    <source>
        <dbReference type="Proteomes" id="UP000001072"/>
    </source>
</evidence>
<feature type="compositionally biased region" description="Polar residues" evidence="1">
    <location>
        <begin position="20"/>
        <end position="41"/>
    </location>
</feature>
<evidence type="ECO:0000256" key="1">
    <source>
        <dbReference type="SAM" id="MobiDB-lite"/>
    </source>
</evidence>
<feature type="compositionally biased region" description="Polar residues" evidence="1">
    <location>
        <begin position="150"/>
        <end position="167"/>
    </location>
</feature>
<feature type="region of interest" description="Disordered" evidence="1">
    <location>
        <begin position="139"/>
        <end position="344"/>
    </location>
</feature>
<dbReference type="Proteomes" id="UP000001072">
    <property type="component" value="Unassembled WGS sequence"/>
</dbReference>
<dbReference type="VEuPathDB" id="FungiDB:MELLADRAFT_108132"/>
<reference evidence="3" key="1">
    <citation type="journal article" date="2011" name="Proc. Natl. Acad. Sci. U.S.A.">
        <title>Obligate biotrophy features unraveled by the genomic analysis of rust fungi.</title>
        <authorList>
            <person name="Duplessis S."/>
            <person name="Cuomo C.A."/>
            <person name="Lin Y.-C."/>
            <person name="Aerts A."/>
            <person name="Tisserant E."/>
            <person name="Veneault-Fourrey C."/>
            <person name="Joly D.L."/>
            <person name="Hacquard S."/>
            <person name="Amselem J."/>
            <person name="Cantarel B.L."/>
            <person name="Chiu R."/>
            <person name="Coutinho P.M."/>
            <person name="Feau N."/>
            <person name="Field M."/>
            <person name="Frey P."/>
            <person name="Gelhaye E."/>
            <person name="Goldberg J."/>
            <person name="Grabherr M.G."/>
            <person name="Kodira C.D."/>
            <person name="Kohler A."/>
            <person name="Kuees U."/>
            <person name="Lindquist E.A."/>
            <person name="Lucas S.M."/>
            <person name="Mago R."/>
            <person name="Mauceli E."/>
            <person name="Morin E."/>
            <person name="Murat C."/>
            <person name="Pangilinan J.L."/>
            <person name="Park R."/>
            <person name="Pearson M."/>
            <person name="Quesneville H."/>
            <person name="Rouhier N."/>
            <person name="Sakthikumar S."/>
            <person name="Salamov A.A."/>
            <person name="Schmutz J."/>
            <person name="Selles B."/>
            <person name="Shapiro H."/>
            <person name="Tanguay P."/>
            <person name="Tuskan G.A."/>
            <person name="Henrissat B."/>
            <person name="Van de Peer Y."/>
            <person name="Rouze P."/>
            <person name="Ellis J.G."/>
            <person name="Dodds P.N."/>
            <person name="Schein J.E."/>
            <person name="Zhong S."/>
            <person name="Hamelin R.C."/>
            <person name="Grigoriev I.V."/>
            <person name="Szabo L.J."/>
            <person name="Martin F."/>
        </authorList>
    </citation>
    <scope>NUCLEOTIDE SEQUENCE [LARGE SCALE GENOMIC DNA]</scope>
    <source>
        <strain evidence="3">98AG31 / pathotype 3-4-7</strain>
    </source>
</reference>